<feature type="region of interest" description="Disordered" evidence="1">
    <location>
        <begin position="222"/>
        <end position="252"/>
    </location>
</feature>
<feature type="compositionally biased region" description="Polar residues" evidence="1">
    <location>
        <begin position="104"/>
        <end position="115"/>
    </location>
</feature>
<feature type="compositionally biased region" description="Polar residues" evidence="1">
    <location>
        <begin position="236"/>
        <end position="250"/>
    </location>
</feature>
<evidence type="ECO:0000313" key="3">
    <source>
        <dbReference type="Proteomes" id="UP000826195"/>
    </source>
</evidence>
<reference evidence="2 3" key="1">
    <citation type="journal article" date="2021" name="J. Hered.">
        <title>A chromosome-level genome assembly of the parasitoid wasp, Cotesia glomerata (Hymenoptera: Braconidae).</title>
        <authorList>
            <person name="Pinto B.J."/>
            <person name="Weis J.J."/>
            <person name="Gamble T."/>
            <person name="Ode P.J."/>
            <person name="Paul R."/>
            <person name="Zaspel J.M."/>
        </authorList>
    </citation>
    <scope>NUCLEOTIDE SEQUENCE [LARGE SCALE GENOMIC DNA]</scope>
    <source>
        <strain evidence="2">CgM1</strain>
    </source>
</reference>
<gene>
    <name evidence="2" type="ORF">KQX54_004870</name>
</gene>
<feature type="region of interest" description="Disordered" evidence="1">
    <location>
        <begin position="92"/>
        <end position="134"/>
    </location>
</feature>
<keyword evidence="3" id="KW-1185">Reference proteome</keyword>
<feature type="compositionally biased region" description="Basic and acidic residues" evidence="1">
    <location>
        <begin position="117"/>
        <end position="126"/>
    </location>
</feature>
<name>A0AAV7J4B7_COTGL</name>
<sequence length="292" mass="32832">MASERFLPEGLKGAEGLKVGERNSCSAEDEKKTFWLEADGGVFCKSVEQVCPFAELEPGETGMILQEAAAVLPHDERVAMLDAVQKVSREASRRFRRTSCPDLSGSNGPKQTYTPRSDGELLERPLSRLSPSPRQRGIIDEHQKQLHREIMEIHDTLTRELRPRNCISTAASDSTSTLSWTSSIRSAGKNRLMRTRNPIWDTVRGTSTMWDRISTDGNFVTKSKSDEMISREESPKWSNSNSRQSRSETGLSGDEILPSWDFLETTLNRKLLHFDKSASEAQDTLRDNISII</sequence>
<dbReference type="Proteomes" id="UP000826195">
    <property type="component" value="Unassembled WGS sequence"/>
</dbReference>
<organism evidence="2 3">
    <name type="scientific">Cotesia glomerata</name>
    <name type="common">Lepidopteran parasitic wasp</name>
    <name type="synonym">Apanteles glomeratus</name>
    <dbReference type="NCBI Taxonomy" id="32391"/>
    <lineage>
        <taxon>Eukaryota</taxon>
        <taxon>Metazoa</taxon>
        <taxon>Ecdysozoa</taxon>
        <taxon>Arthropoda</taxon>
        <taxon>Hexapoda</taxon>
        <taxon>Insecta</taxon>
        <taxon>Pterygota</taxon>
        <taxon>Neoptera</taxon>
        <taxon>Endopterygota</taxon>
        <taxon>Hymenoptera</taxon>
        <taxon>Apocrita</taxon>
        <taxon>Ichneumonoidea</taxon>
        <taxon>Braconidae</taxon>
        <taxon>Microgastrinae</taxon>
        <taxon>Cotesia</taxon>
    </lineage>
</organism>
<dbReference type="AlphaFoldDB" id="A0AAV7J4B7"/>
<accession>A0AAV7J4B7</accession>
<evidence type="ECO:0000256" key="1">
    <source>
        <dbReference type="SAM" id="MobiDB-lite"/>
    </source>
</evidence>
<proteinExistence type="predicted"/>
<feature type="compositionally biased region" description="Basic and acidic residues" evidence="1">
    <location>
        <begin position="223"/>
        <end position="235"/>
    </location>
</feature>
<protein>
    <submittedName>
        <fullName evidence="2">Uncharacterized protein</fullName>
    </submittedName>
</protein>
<dbReference type="EMBL" id="JAHXZJ010000001">
    <property type="protein sequence ID" value="KAH0566861.1"/>
    <property type="molecule type" value="Genomic_DNA"/>
</dbReference>
<evidence type="ECO:0000313" key="2">
    <source>
        <dbReference type="EMBL" id="KAH0566861.1"/>
    </source>
</evidence>
<comment type="caution">
    <text evidence="2">The sequence shown here is derived from an EMBL/GenBank/DDBJ whole genome shotgun (WGS) entry which is preliminary data.</text>
</comment>